<comment type="function">
    <text evidence="2 7">Synthesizes alpha-1,4-glucan chains using ADP-glucose.</text>
</comment>
<accession>A0A1G2PFP8</accession>
<protein>
    <recommendedName>
        <fullName evidence="7">Glycogen synthase</fullName>
        <ecNumber evidence="7">2.4.1.21</ecNumber>
    </recommendedName>
    <alternativeName>
        <fullName evidence="7">Starch [bacterial glycogen] synthase</fullName>
    </alternativeName>
</protein>
<dbReference type="PANTHER" id="PTHR45825">
    <property type="entry name" value="GRANULE-BOUND STARCH SYNTHASE 1, CHLOROPLASTIC/AMYLOPLASTIC"/>
    <property type="match status" value="1"/>
</dbReference>
<keyword evidence="4 7" id="KW-0328">Glycosyltransferase</keyword>
<comment type="caution">
    <text evidence="10">The sequence shown here is derived from an EMBL/GenBank/DDBJ whole genome shotgun (WGS) entry which is preliminary data.</text>
</comment>
<dbReference type="EMBL" id="MHSR01000008">
    <property type="protein sequence ID" value="OHA47093.1"/>
    <property type="molecule type" value="Genomic_DNA"/>
</dbReference>
<dbReference type="Pfam" id="PF08323">
    <property type="entry name" value="Glyco_transf_5"/>
    <property type="match status" value="1"/>
</dbReference>
<feature type="binding site" evidence="7">
    <location>
        <position position="20"/>
    </location>
    <ligand>
        <name>ADP-alpha-D-glucose</name>
        <dbReference type="ChEBI" id="CHEBI:57498"/>
    </ligand>
</feature>
<dbReference type="GO" id="GO:0005978">
    <property type="term" value="P:glycogen biosynthetic process"/>
    <property type="evidence" value="ECO:0007669"/>
    <property type="project" value="UniProtKB-UniRule"/>
</dbReference>
<dbReference type="UniPathway" id="UPA00164"/>
<evidence type="ECO:0000256" key="3">
    <source>
        <dbReference type="ARBA" id="ARBA00010281"/>
    </source>
</evidence>
<comment type="pathway">
    <text evidence="7">Glycan biosynthesis; glycogen biosynthesis.</text>
</comment>
<evidence type="ECO:0000259" key="8">
    <source>
        <dbReference type="Pfam" id="PF00534"/>
    </source>
</evidence>
<dbReference type="SUPFAM" id="SSF53756">
    <property type="entry name" value="UDP-Glycosyltransferase/glycogen phosphorylase"/>
    <property type="match status" value="1"/>
</dbReference>
<dbReference type="PANTHER" id="PTHR45825:SF11">
    <property type="entry name" value="ALPHA AMYLASE DOMAIN-CONTAINING PROTEIN"/>
    <property type="match status" value="1"/>
</dbReference>
<name>A0A1G2PFP8_9BACT</name>
<dbReference type="InterPro" id="IPR013534">
    <property type="entry name" value="Starch_synth_cat_dom"/>
</dbReference>
<comment type="similarity">
    <text evidence="3 7">Belongs to the glycosyltransferase 1 family. Bacterial/plant glycogen synthase subfamily.</text>
</comment>
<dbReference type="Proteomes" id="UP000178869">
    <property type="component" value="Unassembled WGS sequence"/>
</dbReference>
<dbReference type="InterPro" id="IPR001296">
    <property type="entry name" value="Glyco_trans_1"/>
</dbReference>
<proteinExistence type="inferred from homology"/>
<evidence type="ECO:0000256" key="6">
    <source>
        <dbReference type="ARBA" id="ARBA00023056"/>
    </source>
</evidence>
<evidence type="ECO:0000256" key="7">
    <source>
        <dbReference type="HAMAP-Rule" id="MF_00484"/>
    </source>
</evidence>
<gene>
    <name evidence="7" type="primary">glgA</name>
    <name evidence="10" type="ORF">A2828_03955</name>
</gene>
<evidence type="ECO:0000259" key="9">
    <source>
        <dbReference type="Pfam" id="PF08323"/>
    </source>
</evidence>
<evidence type="ECO:0000256" key="4">
    <source>
        <dbReference type="ARBA" id="ARBA00022676"/>
    </source>
</evidence>
<dbReference type="CDD" id="cd03791">
    <property type="entry name" value="GT5_Glycogen_synthase_DULL1-like"/>
    <property type="match status" value="1"/>
</dbReference>
<dbReference type="Gene3D" id="3.40.50.2000">
    <property type="entry name" value="Glycogen Phosphorylase B"/>
    <property type="match status" value="2"/>
</dbReference>
<dbReference type="NCBIfam" id="TIGR02095">
    <property type="entry name" value="glgA"/>
    <property type="match status" value="1"/>
</dbReference>
<evidence type="ECO:0000256" key="5">
    <source>
        <dbReference type="ARBA" id="ARBA00022679"/>
    </source>
</evidence>
<dbReference type="EC" id="2.4.1.21" evidence="7"/>
<dbReference type="GO" id="GO:0004373">
    <property type="term" value="F:alpha-1,4-glucan glucosyltransferase (UDP-glucose donor) activity"/>
    <property type="evidence" value="ECO:0007669"/>
    <property type="project" value="InterPro"/>
</dbReference>
<dbReference type="Pfam" id="PF00534">
    <property type="entry name" value="Glycos_transf_1"/>
    <property type="match status" value="1"/>
</dbReference>
<sequence length="487" mass="55446">MPTKNLNIVSVTAELSPFVKTGGLGIVANNLPQALAKLGHNVIIITPFYKKIAENTRGLKLVIKNMPFAVQKTELAADVYEGTLNEGVKVYFIDKPSFFSEIPVIYGSPFDNKRFLFFNFAVIQTLKELGFNPDIIQCHDWHTGLLPCLIHAGKNIKNPATVFTIHNLAFQLGSDWWLIPEKERDNGISPLPDFTDEARIKNLNFTLRGILCADLISTVSEHYAQEIMTKRFGENLERQLKDRRRDIFGIINGIDYNEYNPETDPGLPIKYNIDTFDRNRKNKLALQEYFDIERNPTKPLIGMVSRITEQKGFDLLIEILPALMKLDLQLVIMGSGDKRYEDTFGQAHKKYPKKFGYRSYDQRYETLVYSGSNFFLMPSRFEPCGLGQLLSLRYGSIPIVHGVGGLSDTVTDFNPKTGKGNGFVFTSYDSRAILTAIVRALENLKRNGVMWNNLIKTSMSEVYSWELPAKKYVSLFKRALRKHKSEK</sequence>
<keyword evidence="5 7" id="KW-0808">Transferase</keyword>
<comment type="catalytic activity">
    <reaction evidence="1 7">
        <text>[(1-&gt;4)-alpha-D-glucosyl](n) + ADP-alpha-D-glucose = [(1-&gt;4)-alpha-D-glucosyl](n+1) + ADP + H(+)</text>
        <dbReference type="Rhea" id="RHEA:18189"/>
        <dbReference type="Rhea" id="RHEA-COMP:9584"/>
        <dbReference type="Rhea" id="RHEA-COMP:9587"/>
        <dbReference type="ChEBI" id="CHEBI:15378"/>
        <dbReference type="ChEBI" id="CHEBI:15444"/>
        <dbReference type="ChEBI" id="CHEBI:57498"/>
        <dbReference type="ChEBI" id="CHEBI:456216"/>
        <dbReference type="EC" id="2.4.1.21"/>
    </reaction>
</comment>
<organism evidence="10 11">
    <name type="scientific">Candidatus Terrybacteria bacterium RIFCSPHIGHO2_01_FULL_43_35</name>
    <dbReference type="NCBI Taxonomy" id="1802361"/>
    <lineage>
        <taxon>Bacteria</taxon>
        <taxon>Candidatus Terryibacteriota</taxon>
    </lineage>
</organism>
<dbReference type="HAMAP" id="MF_00484">
    <property type="entry name" value="Glycogen_synth"/>
    <property type="match status" value="1"/>
</dbReference>
<feature type="domain" description="Starch synthase catalytic" evidence="9">
    <location>
        <begin position="7"/>
        <end position="241"/>
    </location>
</feature>
<reference evidence="10 11" key="1">
    <citation type="journal article" date="2016" name="Nat. Commun.">
        <title>Thousands of microbial genomes shed light on interconnected biogeochemical processes in an aquifer system.</title>
        <authorList>
            <person name="Anantharaman K."/>
            <person name="Brown C.T."/>
            <person name="Hug L.A."/>
            <person name="Sharon I."/>
            <person name="Castelle C.J."/>
            <person name="Probst A.J."/>
            <person name="Thomas B.C."/>
            <person name="Singh A."/>
            <person name="Wilkins M.J."/>
            <person name="Karaoz U."/>
            <person name="Brodie E.L."/>
            <person name="Williams K.H."/>
            <person name="Hubbard S.S."/>
            <person name="Banfield J.F."/>
        </authorList>
    </citation>
    <scope>NUCLEOTIDE SEQUENCE [LARGE SCALE GENOMIC DNA]</scope>
</reference>
<dbReference type="AlphaFoldDB" id="A0A1G2PFP8"/>
<feature type="domain" description="Glycosyl transferase family 1" evidence="8">
    <location>
        <begin position="292"/>
        <end position="445"/>
    </location>
</feature>
<evidence type="ECO:0000313" key="11">
    <source>
        <dbReference type="Proteomes" id="UP000178869"/>
    </source>
</evidence>
<dbReference type="InterPro" id="IPR011835">
    <property type="entry name" value="GS/SS"/>
</dbReference>
<evidence type="ECO:0000256" key="1">
    <source>
        <dbReference type="ARBA" id="ARBA00001478"/>
    </source>
</evidence>
<evidence type="ECO:0000313" key="10">
    <source>
        <dbReference type="EMBL" id="OHA47093.1"/>
    </source>
</evidence>
<evidence type="ECO:0000256" key="2">
    <source>
        <dbReference type="ARBA" id="ARBA00002764"/>
    </source>
</evidence>
<dbReference type="GO" id="GO:0009011">
    <property type="term" value="F:alpha-1,4-glucan glucosyltransferase (ADP-glucose donor) activity"/>
    <property type="evidence" value="ECO:0007669"/>
    <property type="project" value="UniProtKB-UniRule"/>
</dbReference>
<keyword evidence="6 7" id="KW-0320">Glycogen biosynthesis</keyword>